<proteinExistence type="inferred from homology"/>
<dbReference type="Gene3D" id="3.40.190.10">
    <property type="entry name" value="Periplasmic binding protein-like II"/>
    <property type="match status" value="2"/>
</dbReference>
<dbReference type="PIRSF" id="PIRSF004846">
    <property type="entry name" value="ModA"/>
    <property type="match status" value="1"/>
</dbReference>
<organism evidence="5 6">
    <name type="scientific">Litoreibacter meonggei</name>
    <dbReference type="NCBI Taxonomy" id="1049199"/>
    <lineage>
        <taxon>Bacteria</taxon>
        <taxon>Pseudomonadati</taxon>
        <taxon>Pseudomonadota</taxon>
        <taxon>Alphaproteobacteria</taxon>
        <taxon>Rhodobacterales</taxon>
        <taxon>Roseobacteraceae</taxon>
        <taxon>Litoreibacter</taxon>
    </lineage>
</organism>
<dbReference type="GO" id="GO:0030288">
    <property type="term" value="C:outer membrane-bounded periplasmic space"/>
    <property type="evidence" value="ECO:0007669"/>
    <property type="project" value="TreeGrafter"/>
</dbReference>
<evidence type="ECO:0000256" key="3">
    <source>
        <dbReference type="ARBA" id="ARBA00022729"/>
    </source>
</evidence>
<dbReference type="AlphaFoldDB" id="A0A497X5M1"/>
<keyword evidence="6" id="KW-1185">Reference proteome</keyword>
<feature type="binding site" evidence="4">
    <location>
        <position position="51"/>
    </location>
    <ligand>
        <name>molybdate</name>
        <dbReference type="ChEBI" id="CHEBI:36264"/>
    </ligand>
</feature>
<accession>A0A497X5M1</accession>
<dbReference type="NCBIfam" id="TIGR01256">
    <property type="entry name" value="modA"/>
    <property type="match status" value="1"/>
</dbReference>
<dbReference type="InterPro" id="IPR005950">
    <property type="entry name" value="ModA"/>
</dbReference>
<evidence type="ECO:0000256" key="1">
    <source>
        <dbReference type="ARBA" id="ARBA00009175"/>
    </source>
</evidence>
<dbReference type="SUPFAM" id="SSF53850">
    <property type="entry name" value="Periplasmic binding protein-like II"/>
    <property type="match status" value="1"/>
</dbReference>
<dbReference type="GO" id="GO:0030973">
    <property type="term" value="F:molybdate ion binding"/>
    <property type="evidence" value="ECO:0007669"/>
    <property type="project" value="TreeGrafter"/>
</dbReference>
<protein>
    <submittedName>
        <fullName evidence="5">Molybdate transport system substrate-binding protein</fullName>
    </submittedName>
</protein>
<comment type="similarity">
    <text evidence="1">Belongs to the bacterial solute-binding protein ModA family.</text>
</comment>
<evidence type="ECO:0000313" key="5">
    <source>
        <dbReference type="EMBL" id="RLJ60608.1"/>
    </source>
</evidence>
<evidence type="ECO:0000313" key="6">
    <source>
        <dbReference type="Proteomes" id="UP000269157"/>
    </source>
</evidence>
<feature type="binding site" evidence="4">
    <location>
        <position position="72"/>
    </location>
    <ligand>
        <name>molybdate</name>
        <dbReference type="ChEBI" id="CHEBI:36264"/>
    </ligand>
</feature>
<keyword evidence="2 4" id="KW-0479">Metal-binding</keyword>
<dbReference type="Proteomes" id="UP000269157">
    <property type="component" value="Unassembled WGS sequence"/>
</dbReference>
<dbReference type="PANTHER" id="PTHR30632:SF17">
    <property type="entry name" value="MOLYBDATE-BINDING PROTEIN MODA"/>
    <property type="match status" value="1"/>
</dbReference>
<gene>
    <name evidence="5" type="ORF">BCF46_0811</name>
</gene>
<reference evidence="5 6" key="1">
    <citation type="submission" date="2018-10" db="EMBL/GenBank/DDBJ databases">
        <title>Genomic Encyclopedia of Archaeal and Bacterial Type Strains, Phase II (KMG-II): from individual species to whole genera.</title>
        <authorList>
            <person name="Goeker M."/>
        </authorList>
    </citation>
    <scope>NUCLEOTIDE SEQUENCE [LARGE SCALE GENOMIC DNA]</scope>
    <source>
        <strain evidence="5 6">DSM 29466</strain>
    </source>
</reference>
<evidence type="ECO:0000256" key="2">
    <source>
        <dbReference type="ARBA" id="ARBA00022723"/>
    </source>
</evidence>
<dbReference type="GO" id="GO:0046872">
    <property type="term" value="F:metal ion binding"/>
    <property type="evidence" value="ECO:0007669"/>
    <property type="project" value="UniProtKB-KW"/>
</dbReference>
<keyword evidence="3" id="KW-0732">Signal</keyword>
<dbReference type="InterPro" id="IPR050682">
    <property type="entry name" value="ModA/WtpA"/>
</dbReference>
<sequence>MRRCKKHLALRLRAHCPQSAAMIRRVFIALAFCLTALPAVAEDVVIFAASSLKTALDEVTEGLPVRISYGGSGLLARQIILGAPADIFFSANEVWMDAAQDAGAIRPESRVELLSNALVIVGHKVVPFEDLLASDGRVATGLIASVPVGIYAKAYLERAGHWDAMAPRIVETDSARAALALAARGEVPFAVVYASDAAAEPAVHVIHVLPELPDQPIRYPVALTASAGPAADVVMEVLQSDAASADYAAHGFGLP</sequence>
<dbReference type="GO" id="GO:0015689">
    <property type="term" value="P:molybdate ion transport"/>
    <property type="evidence" value="ECO:0007669"/>
    <property type="project" value="InterPro"/>
</dbReference>
<dbReference type="Pfam" id="PF13531">
    <property type="entry name" value="SBP_bac_11"/>
    <property type="match status" value="1"/>
</dbReference>
<dbReference type="PANTHER" id="PTHR30632">
    <property type="entry name" value="MOLYBDATE-BINDING PERIPLASMIC PROTEIN"/>
    <property type="match status" value="1"/>
</dbReference>
<name>A0A497X5M1_9RHOB</name>
<dbReference type="EMBL" id="RCCE01000001">
    <property type="protein sequence ID" value="RLJ60608.1"/>
    <property type="molecule type" value="Genomic_DNA"/>
</dbReference>
<comment type="caution">
    <text evidence="5">The sequence shown here is derived from an EMBL/GenBank/DDBJ whole genome shotgun (WGS) entry which is preliminary data.</text>
</comment>
<feature type="binding site" evidence="4">
    <location>
        <position position="193"/>
    </location>
    <ligand>
        <name>molybdate</name>
        <dbReference type="ChEBI" id="CHEBI:36264"/>
    </ligand>
</feature>
<evidence type="ECO:0000256" key="4">
    <source>
        <dbReference type="PIRSR" id="PIRSR004846-1"/>
    </source>
</evidence>
<keyword evidence="4" id="KW-0500">Molybdenum</keyword>